<feature type="transmembrane region" description="Helical" evidence="1">
    <location>
        <begin position="221"/>
        <end position="239"/>
    </location>
</feature>
<name>A0A521CZ00_9SPHI</name>
<dbReference type="GO" id="GO:0005548">
    <property type="term" value="F:phospholipid transporter activity"/>
    <property type="evidence" value="ECO:0007669"/>
    <property type="project" value="TreeGrafter"/>
</dbReference>
<dbReference type="AlphaFoldDB" id="A0A521CZ00"/>
<accession>A0A521CZ00</accession>
<dbReference type="EMBL" id="FXTN01000004">
    <property type="protein sequence ID" value="SMO64653.1"/>
    <property type="molecule type" value="Genomic_DNA"/>
</dbReference>
<feature type="transmembrane region" description="Helical" evidence="1">
    <location>
        <begin position="251"/>
        <end position="274"/>
    </location>
</feature>
<dbReference type="InterPro" id="IPR030802">
    <property type="entry name" value="Permease_MalE"/>
</dbReference>
<keyword evidence="1" id="KW-0472">Membrane</keyword>
<evidence type="ECO:0000313" key="3">
    <source>
        <dbReference type="Proteomes" id="UP000320300"/>
    </source>
</evidence>
<reference evidence="2 3" key="1">
    <citation type="submission" date="2017-05" db="EMBL/GenBank/DDBJ databases">
        <authorList>
            <person name="Varghese N."/>
            <person name="Submissions S."/>
        </authorList>
    </citation>
    <scope>NUCLEOTIDE SEQUENCE [LARGE SCALE GENOMIC DNA]</scope>
    <source>
        <strain evidence="2 3">DSM 19036</strain>
    </source>
</reference>
<sequence>MAHQSQRMDPNTDNPNIQPTKYVLSKKLDSLFLEVYEIYKFILRFFKEVFMPPYEFKEIIHQCYEVGYKSLPLISLTGFITGVVFTDQSRPSLANFGATSWIPSLISIAIVRALAPLVTALIAAGKVGSNMGAELGSMKVTEQIDAMEVSATNPFKYLVVTRILATTFMIPLLVMYTAFVALMGGFLSVHSHEQTSFAMFFSQVFESLSFLDLFSTSFKSTVFGFTIGLVGCYCGYNSSKGTEGVGKAANSAVVAAMFLIFVEEIVIVAIVNAFR</sequence>
<keyword evidence="1" id="KW-0812">Transmembrane</keyword>
<evidence type="ECO:0000256" key="1">
    <source>
        <dbReference type="SAM" id="Phobius"/>
    </source>
</evidence>
<feature type="transmembrane region" description="Helical" evidence="1">
    <location>
        <begin position="163"/>
        <end position="189"/>
    </location>
</feature>
<keyword evidence="1" id="KW-1133">Transmembrane helix</keyword>
<proteinExistence type="predicted"/>
<protein>
    <submittedName>
        <fullName evidence="2">Phospholipid/cholesterol/gamma-HCH transport system permease protein</fullName>
    </submittedName>
</protein>
<dbReference type="Pfam" id="PF02405">
    <property type="entry name" value="MlaE"/>
    <property type="match status" value="1"/>
</dbReference>
<gene>
    <name evidence="2" type="ORF">SAMN06265348_104333</name>
</gene>
<evidence type="ECO:0000313" key="2">
    <source>
        <dbReference type="EMBL" id="SMO64653.1"/>
    </source>
</evidence>
<feature type="transmembrane region" description="Helical" evidence="1">
    <location>
        <begin position="66"/>
        <end position="85"/>
    </location>
</feature>
<dbReference type="GO" id="GO:0043190">
    <property type="term" value="C:ATP-binding cassette (ABC) transporter complex"/>
    <property type="evidence" value="ECO:0007669"/>
    <property type="project" value="InterPro"/>
</dbReference>
<dbReference type="PANTHER" id="PTHR30188">
    <property type="entry name" value="ABC TRANSPORTER PERMEASE PROTEIN-RELATED"/>
    <property type="match status" value="1"/>
</dbReference>
<dbReference type="Proteomes" id="UP000320300">
    <property type="component" value="Unassembled WGS sequence"/>
</dbReference>
<feature type="transmembrane region" description="Helical" evidence="1">
    <location>
        <begin position="105"/>
        <end position="124"/>
    </location>
</feature>
<organism evidence="2 3">
    <name type="scientific">Pedobacter westerhofensis</name>
    <dbReference type="NCBI Taxonomy" id="425512"/>
    <lineage>
        <taxon>Bacteria</taxon>
        <taxon>Pseudomonadati</taxon>
        <taxon>Bacteroidota</taxon>
        <taxon>Sphingobacteriia</taxon>
        <taxon>Sphingobacteriales</taxon>
        <taxon>Sphingobacteriaceae</taxon>
        <taxon>Pedobacter</taxon>
    </lineage>
</organism>
<keyword evidence="3" id="KW-1185">Reference proteome</keyword>